<dbReference type="InterPro" id="IPR050565">
    <property type="entry name" value="LYPA1-2/EST-like"/>
</dbReference>
<dbReference type="GO" id="GO:0005737">
    <property type="term" value="C:cytoplasm"/>
    <property type="evidence" value="ECO:0007669"/>
    <property type="project" value="UniProtKB-SubCell"/>
</dbReference>
<dbReference type="FunFam" id="3.40.50.1820:FF:000010">
    <property type="entry name" value="Acyl-protein thioesterase 2"/>
    <property type="match status" value="1"/>
</dbReference>
<reference evidence="12" key="1">
    <citation type="submission" date="2023-03" db="EMBL/GenBank/DDBJ databases">
        <authorList>
            <person name="Steffen K."/>
            <person name="Cardenas P."/>
        </authorList>
    </citation>
    <scope>NUCLEOTIDE SEQUENCE</scope>
</reference>
<dbReference type="AlphaFoldDB" id="A0AA35R5G3"/>
<keyword evidence="7" id="KW-0443">Lipid metabolism</keyword>
<dbReference type="PANTHER" id="PTHR10655:SF68">
    <property type="entry name" value="PALMITOYL-PROTEIN HYDROLASE"/>
    <property type="match status" value="1"/>
</dbReference>
<dbReference type="GO" id="GO:0006631">
    <property type="term" value="P:fatty acid metabolic process"/>
    <property type="evidence" value="ECO:0007669"/>
    <property type="project" value="UniProtKB-KW"/>
</dbReference>
<evidence type="ECO:0000256" key="10">
    <source>
        <dbReference type="ARBA" id="ARBA00048656"/>
    </source>
</evidence>
<evidence type="ECO:0000256" key="8">
    <source>
        <dbReference type="ARBA" id="ARBA00031195"/>
    </source>
</evidence>
<comment type="catalytic activity">
    <reaction evidence="9">
        <text>S-hexadecanoyl-L-cysteinyl-[protein] + H2O = L-cysteinyl-[protein] + hexadecanoate + H(+)</text>
        <dbReference type="Rhea" id="RHEA:19233"/>
        <dbReference type="Rhea" id="RHEA-COMP:10131"/>
        <dbReference type="Rhea" id="RHEA-COMP:11032"/>
        <dbReference type="ChEBI" id="CHEBI:7896"/>
        <dbReference type="ChEBI" id="CHEBI:15377"/>
        <dbReference type="ChEBI" id="CHEBI:15378"/>
        <dbReference type="ChEBI" id="CHEBI:29950"/>
        <dbReference type="ChEBI" id="CHEBI:74151"/>
        <dbReference type="EC" id="3.1.2.22"/>
    </reaction>
</comment>
<evidence type="ECO:0000256" key="7">
    <source>
        <dbReference type="ARBA" id="ARBA00023098"/>
    </source>
</evidence>
<evidence type="ECO:0000256" key="6">
    <source>
        <dbReference type="ARBA" id="ARBA00022832"/>
    </source>
</evidence>
<dbReference type="SUPFAM" id="SSF53474">
    <property type="entry name" value="alpha/beta-Hydrolases"/>
    <property type="match status" value="1"/>
</dbReference>
<accession>A0AA35R5G3</accession>
<dbReference type="GO" id="GO:0008474">
    <property type="term" value="F:palmitoyl-(protein) hydrolase activity"/>
    <property type="evidence" value="ECO:0007669"/>
    <property type="project" value="UniProtKB-EC"/>
</dbReference>
<evidence type="ECO:0000256" key="9">
    <source>
        <dbReference type="ARBA" id="ARBA00047337"/>
    </source>
</evidence>
<dbReference type="Pfam" id="PF02230">
    <property type="entry name" value="Abhydrolase_2"/>
    <property type="match status" value="1"/>
</dbReference>
<dbReference type="Proteomes" id="UP001174909">
    <property type="component" value="Unassembled WGS sequence"/>
</dbReference>
<keyword evidence="5" id="KW-0378">Hydrolase</keyword>
<keyword evidence="13" id="KW-1185">Reference proteome</keyword>
<dbReference type="Gene3D" id="3.40.50.1820">
    <property type="entry name" value="alpha/beta hydrolase"/>
    <property type="match status" value="1"/>
</dbReference>
<evidence type="ECO:0000256" key="5">
    <source>
        <dbReference type="ARBA" id="ARBA00022801"/>
    </source>
</evidence>
<dbReference type="GO" id="GO:0052689">
    <property type="term" value="F:carboxylic ester hydrolase activity"/>
    <property type="evidence" value="ECO:0007669"/>
    <property type="project" value="TreeGrafter"/>
</dbReference>
<evidence type="ECO:0000256" key="2">
    <source>
        <dbReference type="ARBA" id="ARBA00006499"/>
    </source>
</evidence>
<gene>
    <name evidence="12" type="ORF">GBAR_LOCUS4060</name>
</gene>
<comment type="similarity">
    <text evidence="2">Belongs to the AB hydrolase superfamily. AB hydrolase 2 family.</text>
</comment>
<keyword evidence="6" id="KW-0276">Fatty acid metabolism</keyword>
<comment type="subcellular location">
    <subcellularLocation>
        <location evidence="1">Cytoplasm</location>
    </subcellularLocation>
</comment>
<comment type="caution">
    <text evidence="12">The sequence shown here is derived from an EMBL/GenBank/DDBJ whole genome shotgun (WGS) entry which is preliminary data.</text>
</comment>
<evidence type="ECO:0000313" key="12">
    <source>
        <dbReference type="EMBL" id="CAI8005052.1"/>
    </source>
</evidence>
<comment type="catalytic activity">
    <reaction evidence="10">
        <text>1-hexadecanoyl-sn-glycero-3-phosphocholine + H2O = sn-glycerol 3-phosphocholine + hexadecanoate + H(+)</text>
        <dbReference type="Rhea" id="RHEA:40435"/>
        <dbReference type="ChEBI" id="CHEBI:7896"/>
        <dbReference type="ChEBI" id="CHEBI:15377"/>
        <dbReference type="ChEBI" id="CHEBI:15378"/>
        <dbReference type="ChEBI" id="CHEBI:16870"/>
        <dbReference type="ChEBI" id="CHEBI:72998"/>
    </reaction>
    <physiologicalReaction direction="left-to-right" evidence="10">
        <dbReference type="Rhea" id="RHEA:40436"/>
    </physiologicalReaction>
</comment>
<dbReference type="InterPro" id="IPR003140">
    <property type="entry name" value="PLipase/COase/thioEstase"/>
</dbReference>
<evidence type="ECO:0000256" key="1">
    <source>
        <dbReference type="ARBA" id="ARBA00004496"/>
    </source>
</evidence>
<dbReference type="EMBL" id="CASHTH010000575">
    <property type="protein sequence ID" value="CAI8005052.1"/>
    <property type="molecule type" value="Genomic_DNA"/>
</dbReference>
<sequence length="243" mass="26266">MRISGVKMAAGVGGAVELLSKAVVVNAAAGKHSATLLFLHGLGDTGHGWAEQLAHIRHPSLKIVCPNAPVAPVTLNGGFRMPSWFDIYSLDKTSKQDEEGLQKAAKEIHEILDAECSEPGMSPDRIILGGFSQGGCLAIFSALTYPKRLAGILGLSTYLPIHQILETKMTSENKTIPFLQCHGDADPMVAYKFGKLSSERITSFNPDNHQFLTYRGLGHASNEQEMEDVKRWLLSVLSIGGNL</sequence>
<dbReference type="EC" id="3.1.2.22" evidence="3"/>
<proteinExistence type="inferred from homology"/>
<evidence type="ECO:0000256" key="4">
    <source>
        <dbReference type="ARBA" id="ARBA00022490"/>
    </source>
</evidence>
<name>A0AA35R5G3_GEOBA</name>
<protein>
    <recommendedName>
        <fullName evidence="3">palmitoyl-protein hydrolase</fullName>
        <ecNumber evidence="3">3.1.2.22</ecNumber>
    </recommendedName>
    <alternativeName>
        <fullName evidence="8">Palmitoyl-protein hydrolase</fullName>
    </alternativeName>
</protein>
<organism evidence="12 13">
    <name type="scientific">Geodia barretti</name>
    <name type="common">Barrett's horny sponge</name>
    <dbReference type="NCBI Taxonomy" id="519541"/>
    <lineage>
        <taxon>Eukaryota</taxon>
        <taxon>Metazoa</taxon>
        <taxon>Porifera</taxon>
        <taxon>Demospongiae</taxon>
        <taxon>Heteroscleromorpha</taxon>
        <taxon>Tetractinellida</taxon>
        <taxon>Astrophorina</taxon>
        <taxon>Geodiidae</taxon>
        <taxon>Geodia</taxon>
    </lineage>
</organism>
<evidence type="ECO:0000313" key="13">
    <source>
        <dbReference type="Proteomes" id="UP001174909"/>
    </source>
</evidence>
<feature type="domain" description="Phospholipase/carboxylesterase/thioesterase" evidence="11">
    <location>
        <begin position="23"/>
        <end position="233"/>
    </location>
</feature>
<keyword evidence="4" id="KW-0963">Cytoplasm</keyword>
<dbReference type="PANTHER" id="PTHR10655">
    <property type="entry name" value="LYSOPHOSPHOLIPASE-RELATED"/>
    <property type="match status" value="1"/>
</dbReference>
<dbReference type="InterPro" id="IPR029058">
    <property type="entry name" value="AB_hydrolase_fold"/>
</dbReference>
<evidence type="ECO:0000256" key="3">
    <source>
        <dbReference type="ARBA" id="ARBA00012423"/>
    </source>
</evidence>
<evidence type="ECO:0000259" key="11">
    <source>
        <dbReference type="Pfam" id="PF02230"/>
    </source>
</evidence>